<dbReference type="RefSeq" id="WP_012062212.1">
    <property type="nucleotide sequence ID" value="NC_009633.1"/>
</dbReference>
<sequence length="461" mass="48690">MVELNLVHWIYIVMVFIVLITLIMRKDIAIPCIIGVFLIGLAANLGVAGAVGGIFTSFMVSASELLNIIMVISIIVAMSKLLEELGASELMVRPMTKLIKTPDQAFWFIGIVMLITSWFFWPSPATPLIGAVLLPVAYKVGLPAMGAAMAINLFGHGIALSTDFVIQGAPTLTASTSHVDITEIMMGGLPLFAVMSIVTVTMAYIMLKRDMKRGILKASEVVENIDATPKEYKRTARLGAILVPCAFTLTIVAMFMLKLRGGSATALVGGTAVLVLVIICIAEYKTEALNEITKYIKEGFIFGMKIFGPIIPIAAFFYMGSMGSFVRVMGENVLPASSQGILADVGRQLAATVAMNKPTAAIMEMTVGVITGLDGSGFSGIALSGSMARVFGTAVNGSVAKLGVLGQIGAVWVGGGTIIPWSGLIAVAAISGVLPMDLARRNFIPVMTGLIVTTIVAMFLI</sequence>
<evidence type="ECO:0000256" key="1">
    <source>
        <dbReference type="SAM" id="Phobius"/>
    </source>
</evidence>
<keyword evidence="1" id="KW-1133">Transmembrane helix</keyword>
<feature type="transmembrane region" description="Helical" evidence="1">
    <location>
        <begin position="65"/>
        <end position="83"/>
    </location>
</feature>
<organism evidence="2 3">
    <name type="scientific">Alkaliphilus metalliredigens (strain QYMF)</name>
    <dbReference type="NCBI Taxonomy" id="293826"/>
    <lineage>
        <taxon>Bacteria</taxon>
        <taxon>Bacillati</taxon>
        <taxon>Bacillota</taxon>
        <taxon>Clostridia</taxon>
        <taxon>Peptostreptococcales</taxon>
        <taxon>Natronincolaceae</taxon>
        <taxon>Alkaliphilus</taxon>
    </lineage>
</organism>
<evidence type="ECO:0000313" key="2">
    <source>
        <dbReference type="EMBL" id="ABR47170.1"/>
    </source>
</evidence>
<dbReference type="HOGENOM" id="CLU_046665_1_0_9"/>
<dbReference type="STRING" id="293826.Amet_0950"/>
<dbReference type="OrthoDB" id="8641791at2"/>
<dbReference type="EMBL" id="CP000724">
    <property type="protein sequence ID" value="ABR47170.1"/>
    <property type="molecule type" value="Genomic_DNA"/>
</dbReference>
<proteinExistence type="predicted"/>
<keyword evidence="1" id="KW-0812">Transmembrane</keyword>
<feature type="transmembrane region" description="Helical" evidence="1">
    <location>
        <begin position="302"/>
        <end position="320"/>
    </location>
</feature>
<feature type="transmembrane region" description="Helical" evidence="1">
    <location>
        <begin position="238"/>
        <end position="257"/>
    </location>
</feature>
<feature type="transmembrane region" description="Helical" evidence="1">
    <location>
        <begin position="6"/>
        <end position="24"/>
    </location>
</feature>
<name>A6TLV2_ALKMQ</name>
<feature type="transmembrane region" description="Helical" evidence="1">
    <location>
        <begin position="410"/>
        <end position="430"/>
    </location>
</feature>
<evidence type="ECO:0008006" key="4">
    <source>
        <dbReference type="Google" id="ProtNLM"/>
    </source>
</evidence>
<feature type="transmembrane region" description="Helical" evidence="1">
    <location>
        <begin position="36"/>
        <end position="59"/>
    </location>
</feature>
<feature type="transmembrane region" description="Helical" evidence="1">
    <location>
        <begin position="184"/>
        <end position="207"/>
    </location>
</feature>
<feature type="transmembrane region" description="Helical" evidence="1">
    <location>
        <begin position="263"/>
        <end position="282"/>
    </location>
</feature>
<keyword evidence="3" id="KW-1185">Reference proteome</keyword>
<feature type="transmembrane region" description="Helical" evidence="1">
    <location>
        <begin position="104"/>
        <end position="121"/>
    </location>
</feature>
<keyword evidence="1" id="KW-0472">Membrane</keyword>
<accession>A6TLV2</accession>
<protein>
    <recommendedName>
        <fullName evidence="4">Transporter</fullName>
    </recommendedName>
</protein>
<gene>
    <name evidence="2" type="ordered locus">Amet_0950</name>
</gene>
<dbReference type="eggNOG" id="COG1906">
    <property type="taxonomic scope" value="Bacteria"/>
</dbReference>
<evidence type="ECO:0000313" key="3">
    <source>
        <dbReference type="Proteomes" id="UP000001572"/>
    </source>
</evidence>
<dbReference type="AlphaFoldDB" id="A6TLV2"/>
<feature type="transmembrane region" description="Helical" evidence="1">
    <location>
        <begin position="442"/>
        <end position="460"/>
    </location>
</feature>
<dbReference type="Proteomes" id="UP000001572">
    <property type="component" value="Chromosome"/>
</dbReference>
<reference evidence="3" key="1">
    <citation type="journal article" date="2016" name="Genome Announc.">
        <title>Complete genome sequence of Alkaliphilus metalliredigens strain QYMF, an alkaliphilic and metal-reducing bacterium isolated from borax-contaminated leachate ponds.</title>
        <authorList>
            <person name="Hwang C."/>
            <person name="Copeland A."/>
            <person name="Lucas S."/>
            <person name="Lapidus A."/>
            <person name="Barry K."/>
            <person name="Detter J.C."/>
            <person name="Glavina Del Rio T."/>
            <person name="Hammon N."/>
            <person name="Israni S."/>
            <person name="Dalin E."/>
            <person name="Tice H."/>
            <person name="Pitluck S."/>
            <person name="Chertkov O."/>
            <person name="Brettin T."/>
            <person name="Bruce D."/>
            <person name="Han C."/>
            <person name="Schmutz J."/>
            <person name="Larimer F."/>
            <person name="Land M.L."/>
            <person name="Hauser L."/>
            <person name="Kyrpides N."/>
            <person name="Mikhailova N."/>
            <person name="Ye Q."/>
            <person name="Zhou J."/>
            <person name="Richardson P."/>
            <person name="Fields M.W."/>
        </authorList>
    </citation>
    <scope>NUCLEOTIDE SEQUENCE [LARGE SCALE GENOMIC DNA]</scope>
    <source>
        <strain evidence="3">QYMF</strain>
    </source>
</reference>
<dbReference type="KEGG" id="amt:Amet_0950"/>